<dbReference type="OrthoDB" id="10534545at2759"/>
<sequence length="98" mass="11721">MVGILSPVRYHSYEFLSNRKGGEGHFYVRILPNTENVVYPVSIIMEFKRIMYMKYVDESSDEEIKYGNEDETERELRKKSEEALAQIVEKKIPHWYKN</sequence>
<evidence type="ECO:0000313" key="1">
    <source>
        <dbReference type="EMBL" id="KAF0479007.1"/>
    </source>
</evidence>
<dbReference type="EMBL" id="WTPW01000795">
    <property type="protein sequence ID" value="KAF0479007.1"/>
    <property type="molecule type" value="Genomic_DNA"/>
</dbReference>
<dbReference type="AlphaFoldDB" id="A0A8H4ACH5"/>
<protein>
    <submittedName>
        <fullName evidence="1">DUF1703-domain-containing protein</fullName>
    </submittedName>
</protein>
<comment type="caution">
    <text evidence="1">The sequence shown here is derived from an EMBL/GenBank/DDBJ whole genome shotgun (WGS) entry which is preliminary data.</text>
</comment>
<proteinExistence type="predicted"/>
<accession>A0A8H4ACH5</accession>
<name>A0A8H4ACH5_GIGMA</name>
<organism evidence="1 2">
    <name type="scientific">Gigaspora margarita</name>
    <dbReference type="NCBI Taxonomy" id="4874"/>
    <lineage>
        <taxon>Eukaryota</taxon>
        <taxon>Fungi</taxon>
        <taxon>Fungi incertae sedis</taxon>
        <taxon>Mucoromycota</taxon>
        <taxon>Glomeromycotina</taxon>
        <taxon>Glomeromycetes</taxon>
        <taxon>Diversisporales</taxon>
        <taxon>Gigasporaceae</taxon>
        <taxon>Gigaspora</taxon>
    </lineage>
</organism>
<reference evidence="1 2" key="1">
    <citation type="journal article" date="2019" name="Environ. Microbiol.">
        <title>At the nexus of three kingdoms: the genome of the mycorrhizal fungus Gigaspora margarita provides insights into plant, endobacterial and fungal interactions.</title>
        <authorList>
            <person name="Venice F."/>
            <person name="Ghignone S."/>
            <person name="Salvioli di Fossalunga A."/>
            <person name="Amselem J."/>
            <person name="Novero M."/>
            <person name="Xianan X."/>
            <person name="Sedzielewska Toro K."/>
            <person name="Morin E."/>
            <person name="Lipzen A."/>
            <person name="Grigoriev I.V."/>
            <person name="Henrissat B."/>
            <person name="Martin F.M."/>
            <person name="Bonfante P."/>
        </authorList>
    </citation>
    <scope>NUCLEOTIDE SEQUENCE [LARGE SCALE GENOMIC DNA]</scope>
    <source>
        <strain evidence="1 2">BEG34</strain>
    </source>
</reference>
<keyword evidence="2" id="KW-1185">Reference proteome</keyword>
<dbReference type="Proteomes" id="UP000439903">
    <property type="component" value="Unassembled WGS sequence"/>
</dbReference>
<evidence type="ECO:0000313" key="2">
    <source>
        <dbReference type="Proteomes" id="UP000439903"/>
    </source>
</evidence>
<gene>
    <name evidence="1" type="ORF">F8M41_023915</name>
</gene>